<keyword evidence="4" id="KW-0067">ATP-binding</keyword>
<evidence type="ECO:0000313" key="9">
    <source>
        <dbReference type="Proteomes" id="UP000605846"/>
    </source>
</evidence>
<accession>A0A8H7C0Z3</accession>
<dbReference type="InterPro" id="IPR014014">
    <property type="entry name" value="RNA_helicase_DEAD_Q_motif"/>
</dbReference>
<evidence type="ECO:0000259" key="7">
    <source>
        <dbReference type="PROSITE" id="PS51195"/>
    </source>
</evidence>
<evidence type="ECO:0000256" key="2">
    <source>
        <dbReference type="ARBA" id="ARBA00022801"/>
    </source>
</evidence>
<dbReference type="PROSITE" id="PS51195">
    <property type="entry name" value="Q_MOTIF"/>
    <property type="match status" value="1"/>
</dbReference>
<feature type="compositionally biased region" description="Polar residues" evidence="6">
    <location>
        <begin position="1"/>
        <end position="10"/>
    </location>
</feature>
<keyword evidence="3 8" id="KW-0347">Helicase</keyword>
<dbReference type="Gene3D" id="3.40.50.300">
    <property type="entry name" value="P-loop containing nucleotide triphosphate hydrolases"/>
    <property type="match status" value="1"/>
</dbReference>
<keyword evidence="9" id="KW-1185">Reference proteome</keyword>
<evidence type="ECO:0000256" key="1">
    <source>
        <dbReference type="ARBA" id="ARBA00022741"/>
    </source>
</evidence>
<dbReference type="AlphaFoldDB" id="A0A8H7C0Z3"/>
<protein>
    <submittedName>
        <fullName evidence="8">DEAD-box ATP-dependent RNA helicase</fullName>
    </submittedName>
</protein>
<dbReference type="EMBL" id="JABAYA010000001">
    <property type="protein sequence ID" value="KAF7732858.1"/>
    <property type="molecule type" value="Genomic_DNA"/>
</dbReference>
<feature type="short sequence motif" description="Q motif" evidence="5">
    <location>
        <begin position="283"/>
        <end position="311"/>
    </location>
</feature>
<feature type="region of interest" description="Disordered" evidence="6">
    <location>
        <begin position="1"/>
        <end position="157"/>
    </location>
</feature>
<dbReference type="GO" id="GO:0003724">
    <property type="term" value="F:RNA helicase activity"/>
    <property type="evidence" value="ECO:0007669"/>
    <property type="project" value="InterPro"/>
</dbReference>
<sequence length="340" mass="36890">MSKEPSTLPQLISFMDNEWNRRGRGRGRGRGGPRGAGGANSAWSNLQQSRQGPSNNRGRGRRPFNAGLSTGHDGWRSSSSNGDQAGWADTASNNYENSNTWGNTASNVSNTSWDQQATTSNNSQNASWGIENINQDTASDNGWAGQATWTSKPSNTTKTEVAQAIDNGGGWDAVQETTEKLDSWNITTSETGGTSGGWNPAAAGGKWFEELQKGDSGEERRKEDGRGYWEDGVHHLAERSEKMELKLFGTADDKDFQHTGINFEKYADIPVETKGKDVPNAIAQFSGPSIDEHLLSNIELARYTTPTPVQKYSIPIVAAGRDLMACAQTGKLRDTANEVK</sequence>
<comment type="caution">
    <text evidence="8">The sequence shown here is derived from an EMBL/GenBank/DDBJ whole genome shotgun (WGS) entry which is preliminary data.</text>
</comment>
<organism evidence="8 9">
    <name type="scientific">Apophysomyces ossiformis</name>
    <dbReference type="NCBI Taxonomy" id="679940"/>
    <lineage>
        <taxon>Eukaryota</taxon>
        <taxon>Fungi</taxon>
        <taxon>Fungi incertae sedis</taxon>
        <taxon>Mucoromycota</taxon>
        <taxon>Mucoromycotina</taxon>
        <taxon>Mucoromycetes</taxon>
        <taxon>Mucorales</taxon>
        <taxon>Mucorineae</taxon>
        <taxon>Mucoraceae</taxon>
        <taxon>Apophysomyces</taxon>
    </lineage>
</organism>
<reference evidence="8" key="1">
    <citation type="submission" date="2020-01" db="EMBL/GenBank/DDBJ databases">
        <title>Genome Sequencing of Three Apophysomyces-Like Fungal Strains Confirms a Novel Fungal Genus in the Mucoromycota with divergent Burkholderia-like Endosymbiotic Bacteria.</title>
        <authorList>
            <person name="Stajich J.E."/>
            <person name="Macias A.M."/>
            <person name="Carter-House D."/>
            <person name="Lovett B."/>
            <person name="Kasson L.R."/>
            <person name="Berry K."/>
            <person name="Grigoriev I."/>
            <person name="Chang Y."/>
            <person name="Spatafora J."/>
            <person name="Kasson M.T."/>
        </authorList>
    </citation>
    <scope>NUCLEOTIDE SEQUENCE</scope>
    <source>
        <strain evidence="8">NRRL A-21654</strain>
    </source>
</reference>
<evidence type="ECO:0000256" key="4">
    <source>
        <dbReference type="ARBA" id="ARBA00022840"/>
    </source>
</evidence>
<evidence type="ECO:0000256" key="6">
    <source>
        <dbReference type="SAM" id="MobiDB-lite"/>
    </source>
</evidence>
<feature type="compositionally biased region" description="Polar residues" evidence="6">
    <location>
        <begin position="147"/>
        <end position="157"/>
    </location>
</feature>
<dbReference type="GO" id="GO:0016787">
    <property type="term" value="F:hydrolase activity"/>
    <property type="evidence" value="ECO:0007669"/>
    <property type="project" value="UniProtKB-KW"/>
</dbReference>
<dbReference type="Proteomes" id="UP000605846">
    <property type="component" value="Unassembled WGS sequence"/>
</dbReference>
<name>A0A8H7C0Z3_9FUNG</name>
<dbReference type="GO" id="GO:0005524">
    <property type="term" value="F:ATP binding"/>
    <property type="evidence" value="ECO:0007669"/>
    <property type="project" value="UniProtKB-KW"/>
</dbReference>
<evidence type="ECO:0000313" key="8">
    <source>
        <dbReference type="EMBL" id="KAF7732858.1"/>
    </source>
</evidence>
<feature type="region of interest" description="Disordered" evidence="6">
    <location>
        <begin position="184"/>
        <end position="203"/>
    </location>
</feature>
<dbReference type="InterPro" id="IPR027417">
    <property type="entry name" value="P-loop_NTPase"/>
</dbReference>
<evidence type="ECO:0000256" key="3">
    <source>
        <dbReference type="ARBA" id="ARBA00022806"/>
    </source>
</evidence>
<proteinExistence type="predicted"/>
<dbReference type="SUPFAM" id="SSF52540">
    <property type="entry name" value="P-loop containing nucleoside triphosphate hydrolases"/>
    <property type="match status" value="1"/>
</dbReference>
<evidence type="ECO:0000256" key="5">
    <source>
        <dbReference type="PROSITE-ProRule" id="PRU00552"/>
    </source>
</evidence>
<keyword evidence="2" id="KW-0378">Hydrolase</keyword>
<feature type="domain" description="DEAD-box RNA helicase Q" evidence="7">
    <location>
        <begin position="283"/>
        <end position="311"/>
    </location>
</feature>
<feature type="compositionally biased region" description="Basic residues" evidence="6">
    <location>
        <begin position="22"/>
        <end position="31"/>
    </location>
</feature>
<feature type="compositionally biased region" description="Polar residues" evidence="6">
    <location>
        <begin position="90"/>
        <end position="140"/>
    </location>
</feature>
<keyword evidence="1" id="KW-0547">Nucleotide-binding</keyword>
<dbReference type="OrthoDB" id="196131at2759"/>
<gene>
    <name evidence="8" type="primary">DED1_2</name>
    <name evidence="8" type="ORF">EC973_000134</name>
</gene>